<name>A0A8H6R6I6_9EURO</name>
<dbReference type="EMBL" id="JACBAG010001574">
    <property type="protein sequence ID" value="KAF7184687.1"/>
    <property type="molecule type" value="Genomic_DNA"/>
</dbReference>
<dbReference type="AlphaFoldDB" id="A0A8H6R6I6"/>
<dbReference type="Proteomes" id="UP000641853">
    <property type="component" value="Unassembled WGS sequence"/>
</dbReference>
<organism evidence="3 4">
    <name type="scientific">Aspergillus felis</name>
    <dbReference type="NCBI Taxonomy" id="1287682"/>
    <lineage>
        <taxon>Eukaryota</taxon>
        <taxon>Fungi</taxon>
        <taxon>Dikarya</taxon>
        <taxon>Ascomycota</taxon>
        <taxon>Pezizomycotina</taxon>
        <taxon>Eurotiomycetes</taxon>
        <taxon>Eurotiomycetidae</taxon>
        <taxon>Eurotiales</taxon>
        <taxon>Aspergillaceae</taxon>
        <taxon>Aspergillus</taxon>
        <taxon>Aspergillus subgen. Fumigati</taxon>
    </lineage>
</organism>
<feature type="compositionally biased region" description="Low complexity" evidence="1">
    <location>
        <begin position="1"/>
        <end position="19"/>
    </location>
</feature>
<proteinExistence type="predicted"/>
<sequence length="199" mass="21039">MGSSASKPARSAASAVSRRQYPKQPSAASRATPQAAPREPNLSQPRQAQSQAPSLPKEQASTTKSSVIDLDGRDSDFAAHLRSIGPVVPNPTFSRTSTFNPGPIQQHNQNQPVFPTAANPALLVLTARQTAAKAAQEEAEHIGRPGFAGREFVDAWTIRQALTMRDRQGLSLGEIEGMLKLKKGALGRLGAKGVVGEVG</sequence>
<feature type="region of interest" description="Disordered" evidence="1">
    <location>
        <begin position="1"/>
        <end position="68"/>
    </location>
</feature>
<feature type="domain" description="Helix-turn-helix" evidence="2">
    <location>
        <begin position="152"/>
        <end position="196"/>
    </location>
</feature>
<reference evidence="3" key="1">
    <citation type="submission" date="2020-06" db="EMBL/GenBank/DDBJ databases">
        <title>Draft genome sequences of strains closely related to Aspergillus parafelis and Aspergillus hiratsukae.</title>
        <authorList>
            <person name="Dos Santos R.A.C."/>
            <person name="Rivero-Menendez O."/>
            <person name="Steenwyk J.L."/>
            <person name="Mead M.E."/>
            <person name="Goldman G.H."/>
            <person name="Alastruey-Izquierdo A."/>
            <person name="Rokas A."/>
        </authorList>
    </citation>
    <scope>NUCLEOTIDE SEQUENCE</scope>
    <source>
        <strain evidence="3">CNM-CM7691</strain>
    </source>
</reference>
<evidence type="ECO:0000259" key="2">
    <source>
        <dbReference type="Pfam" id="PF22943"/>
    </source>
</evidence>
<keyword evidence="4" id="KW-1185">Reference proteome</keyword>
<evidence type="ECO:0000313" key="3">
    <source>
        <dbReference type="EMBL" id="KAF7184687.1"/>
    </source>
</evidence>
<feature type="compositionally biased region" description="Low complexity" evidence="1">
    <location>
        <begin position="42"/>
        <end position="56"/>
    </location>
</feature>
<comment type="caution">
    <text evidence="3">The sequence shown here is derived from an EMBL/GenBank/DDBJ whole genome shotgun (WGS) entry which is preliminary data.</text>
</comment>
<dbReference type="Pfam" id="PF22943">
    <property type="entry name" value="HTH_68"/>
    <property type="match status" value="1"/>
</dbReference>
<dbReference type="InterPro" id="IPR054448">
    <property type="entry name" value="HTH_put_ascomycetes"/>
</dbReference>
<accession>A0A8H6R6I6</accession>
<evidence type="ECO:0000313" key="4">
    <source>
        <dbReference type="Proteomes" id="UP000641853"/>
    </source>
</evidence>
<gene>
    <name evidence="3" type="ORF">CNMCM7691_006049</name>
</gene>
<evidence type="ECO:0000256" key="1">
    <source>
        <dbReference type="SAM" id="MobiDB-lite"/>
    </source>
</evidence>
<protein>
    <recommendedName>
        <fullName evidence="2">Helix-turn-helix domain-containing protein</fullName>
    </recommendedName>
</protein>